<evidence type="ECO:0000313" key="4">
    <source>
        <dbReference type="Proteomes" id="UP001275084"/>
    </source>
</evidence>
<evidence type="ECO:0000256" key="1">
    <source>
        <dbReference type="SAM" id="MobiDB-lite"/>
    </source>
</evidence>
<feature type="chain" id="PRO_5042603095" description="Cell wall protein" evidence="2">
    <location>
        <begin position="18"/>
        <end position="294"/>
    </location>
</feature>
<dbReference type="EMBL" id="JAUIQD010000007">
    <property type="protein sequence ID" value="KAK3343932.1"/>
    <property type="molecule type" value="Genomic_DNA"/>
</dbReference>
<feature type="signal peptide" evidence="2">
    <location>
        <begin position="1"/>
        <end position="17"/>
    </location>
</feature>
<gene>
    <name evidence="3" type="ORF">B0T25DRAFT_572912</name>
</gene>
<accession>A0AAJ0H9K7</accession>
<feature type="compositionally biased region" description="Polar residues" evidence="1">
    <location>
        <begin position="31"/>
        <end position="45"/>
    </location>
</feature>
<dbReference type="Proteomes" id="UP001275084">
    <property type="component" value="Unassembled WGS sequence"/>
</dbReference>
<proteinExistence type="predicted"/>
<keyword evidence="4" id="KW-1185">Reference proteome</keyword>
<sequence>MKFLPLILLSLTTSALARGGDGDGNGGGNRTFGNETSPSGGESTKSQCKALARLTSLASLVSNETALAEASHNNATRAEALKAKASTAATTLTAMQANATLVSACAEIAAANAMEDACEQISKLAKLEALTANATALEAKTDGNATKAEALKAKAAAGAAELADLRGNATIAAFCAAQGTEDDCKEMAKLTKEVALATNATAVQAKFEGDADKVAKFQQRAAKAQEKLAVLQGNATLVAMCAGSKAASGSSSGSSSGATTSGTPSVAVGGVDSVRPMGVAVSLAAVFFSGIMLL</sequence>
<evidence type="ECO:0008006" key="5">
    <source>
        <dbReference type="Google" id="ProtNLM"/>
    </source>
</evidence>
<evidence type="ECO:0000256" key="2">
    <source>
        <dbReference type="SAM" id="SignalP"/>
    </source>
</evidence>
<organism evidence="3 4">
    <name type="scientific">Lasiosphaeria hispida</name>
    <dbReference type="NCBI Taxonomy" id="260671"/>
    <lineage>
        <taxon>Eukaryota</taxon>
        <taxon>Fungi</taxon>
        <taxon>Dikarya</taxon>
        <taxon>Ascomycota</taxon>
        <taxon>Pezizomycotina</taxon>
        <taxon>Sordariomycetes</taxon>
        <taxon>Sordariomycetidae</taxon>
        <taxon>Sordariales</taxon>
        <taxon>Lasiosphaeriaceae</taxon>
        <taxon>Lasiosphaeria</taxon>
    </lineage>
</organism>
<keyword evidence="2" id="KW-0732">Signal</keyword>
<evidence type="ECO:0000313" key="3">
    <source>
        <dbReference type="EMBL" id="KAK3343932.1"/>
    </source>
</evidence>
<reference evidence="3" key="1">
    <citation type="journal article" date="2023" name="Mol. Phylogenet. Evol.">
        <title>Genome-scale phylogeny and comparative genomics of the fungal order Sordariales.</title>
        <authorList>
            <person name="Hensen N."/>
            <person name="Bonometti L."/>
            <person name="Westerberg I."/>
            <person name="Brannstrom I.O."/>
            <person name="Guillou S."/>
            <person name="Cros-Aarteil S."/>
            <person name="Calhoun S."/>
            <person name="Haridas S."/>
            <person name="Kuo A."/>
            <person name="Mondo S."/>
            <person name="Pangilinan J."/>
            <person name="Riley R."/>
            <person name="LaButti K."/>
            <person name="Andreopoulos B."/>
            <person name="Lipzen A."/>
            <person name="Chen C."/>
            <person name="Yan M."/>
            <person name="Daum C."/>
            <person name="Ng V."/>
            <person name="Clum A."/>
            <person name="Steindorff A."/>
            <person name="Ohm R.A."/>
            <person name="Martin F."/>
            <person name="Silar P."/>
            <person name="Natvig D.O."/>
            <person name="Lalanne C."/>
            <person name="Gautier V."/>
            <person name="Ament-Velasquez S.L."/>
            <person name="Kruys A."/>
            <person name="Hutchinson M.I."/>
            <person name="Powell A.J."/>
            <person name="Barry K."/>
            <person name="Miller A.N."/>
            <person name="Grigoriev I.V."/>
            <person name="Debuchy R."/>
            <person name="Gladieux P."/>
            <person name="Hiltunen Thoren M."/>
            <person name="Johannesson H."/>
        </authorList>
    </citation>
    <scope>NUCLEOTIDE SEQUENCE</scope>
    <source>
        <strain evidence="3">CBS 955.72</strain>
    </source>
</reference>
<name>A0AAJ0H9K7_9PEZI</name>
<comment type="caution">
    <text evidence="3">The sequence shown here is derived from an EMBL/GenBank/DDBJ whole genome shotgun (WGS) entry which is preliminary data.</text>
</comment>
<dbReference type="AlphaFoldDB" id="A0AAJ0H9K7"/>
<protein>
    <recommendedName>
        <fullName evidence="5">Cell wall protein</fullName>
    </recommendedName>
</protein>
<feature type="region of interest" description="Disordered" evidence="1">
    <location>
        <begin position="19"/>
        <end position="45"/>
    </location>
</feature>
<reference evidence="3" key="2">
    <citation type="submission" date="2023-06" db="EMBL/GenBank/DDBJ databases">
        <authorList>
            <consortium name="Lawrence Berkeley National Laboratory"/>
            <person name="Haridas S."/>
            <person name="Hensen N."/>
            <person name="Bonometti L."/>
            <person name="Westerberg I."/>
            <person name="Brannstrom I.O."/>
            <person name="Guillou S."/>
            <person name="Cros-Aarteil S."/>
            <person name="Calhoun S."/>
            <person name="Kuo A."/>
            <person name="Mondo S."/>
            <person name="Pangilinan J."/>
            <person name="Riley R."/>
            <person name="Labutti K."/>
            <person name="Andreopoulos B."/>
            <person name="Lipzen A."/>
            <person name="Chen C."/>
            <person name="Yanf M."/>
            <person name="Daum C."/>
            <person name="Ng V."/>
            <person name="Clum A."/>
            <person name="Steindorff A."/>
            <person name="Ohm R."/>
            <person name="Martin F."/>
            <person name="Silar P."/>
            <person name="Natvig D."/>
            <person name="Lalanne C."/>
            <person name="Gautier V."/>
            <person name="Ament-Velasquez S.L."/>
            <person name="Kruys A."/>
            <person name="Hutchinson M.I."/>
            <person name="Powell A.J."/>
            <person name="Barry K."/>
            <person name="Miller A.N."/>
            <person name="Grigoriev I.V."/>
            <person name="Debuchy R."/>
            <person name="Gladieux P."/>
            <person name="Thoren M.H."/>
            <person name="Johannesson H."/>
        </authorList>
    </citation>
    <scope>NUCLEOTIDE SEQUENCE</scope>
    <source>
        <strain evidence="3">CBS 955.72</strain>
    </source>
</reference>